<dbReference type="GO" id="GO:0019706">
    <property type="term" value="F:protein-cysteine S-palmitoyltransferase activity"/>
    <property type="evidence" value="ECO:0007669"/>
    <property type="project" value="UniProtKB-EC"/>
</dbReference>
<reference evidence="9" key="1">
    <citation type="submission" date="2016-10" db="EMBL/GenBank/DDBJ databases">
        <authorList>
            <person name="Benchimol M."/>
            <person name="Almeida L.G."/>
            <person name="Vasconcelos A.T."/>
            <person name="Perreira-Neves A."/>
            <person name="Rosa I.A."/>
            <person name="Tasca T."/>
            <person name="Bogo M.R."/>
            <person name="de Souza W."/>
        </authorList>
    </citation>
    <scope>NUCLEOTIDE SEQUENCE [LARGE SCALE GENOMIC DNA]</scope>
    <source>
        <strain evidence="9">K</strain>
    </source>
</reference>
<evidence type="ECO:0000256" key="5">
    <source>
        <dbReference type="ARBA" id="ARBA00023136"/>
    </source>
</evidence>
<evidence type="ECO:0000313" key="9">
    <source>
        <dbReference type="EMBL" id="OHT08474.1"/>
    </source>
</evidence>
<dbReference type="RefSeq" id="XP_068361610.1">
    <property type="nucleotide sequence ID" value="XM_068502888.1"/>
</dbReference>
<evidence type="ECO:0000259" key="8">
    <source>
        <dbReference type="Pfam" id="PF01529"/>
    </source>
</evidence>
<comment type="subcellular location">
    <subcellularLocation>
        <location evidence="1">Membrane</location>
        <topology evidence="1">Multi-pass membrane protein</topology>
    </subcellularLocation>
</comment>
<dbReference type="GeneID" id="94837592"/>
<keyword evidence="4 7" id="KW-1133">Transmembrane helix</keyword>
<name>A0A1J4KBY5_9EUKA</name>
<evidence type="ECO:0000256" key="2">
    <source>
        <dbReference type="ARBA" id="ARBA00022679"/>
    </source>
</evidence>
<dbReference type="Pfam" id="PF01529">
    <property type="entry name" value="DHHC"/>
    <property type="match status" value="1"/>
</dbReference>
<organism evidence="9 10">
    <name type="scientific">Tritrichomonas foetus</name>
    <dbReference type="NCBI Taxonomy" id="1144522"/>
    <lineage>
        <taxon>Eukaryota</taxon>
        <taxon>Metamonada</taxon>
        <taxon>Parabasalia</taxon>
        <taxon>Tritrichomonadida</taxon>
        <taxon>Tritrichomonadidae</taxon>
        <taxon>Tritrichomonas</taxon>
    </lineage>
</organism>
<comment type="caution">
    <text evidence="9">The sequence shown here is derived from an EMBL/GenBank/DDBJ whole genome shotgun (WGS) entry which is preliminary data.</text>
</comment>
<keyword evidence="6 7" id="KW-0012">Acyltransferase</keyword>
<evidence type="ECO:0000256" key="4">
    <source>
        <dbReference type="ARBA" id="ARBA00022989"/>
    </source>
</evidence>
<keyword evidence="3 7" id="KW-0812">Transmembrane</keyword>
<keyword evidence="5 7" id="KW-0472">Membrane</keyword>
<comment type="domain">
    <text evidence="7">The DHHC domain is required for palmitoyltransferase activity.</text>
</comment>
<evidence type="ECO:0000256" key="1">
    <source>
        <dbReference type="ARBA" id="ARBA00004141"/>
    </source>
</evidence>
<dbReference type="InterPro" id="IPR039859">
    <property type="entry name" value="PFA4/ZDH16/20/ERF2-like"/>
</dbReference>
<evidence type="ECO:0000313" key="10">
    <source>
        <dbReference type="Proteomes" id="UP000179807"/>
    </source>
</evidence>
<dbReference type="PANTHER" id="PTHR12246">
    <property type="entry name" value="PALMITOYLTRANSFERASE ZDHHC16"/>
    <property type="match status" value="1"/>
</dbReference>
<gene>
    <name evidence="9" type="ORF">TRFO_22983</name>
</gene>
<keyword evidence="10" id="KW-1185">Reference proteome</keyword>
<feature type="transmembrane region" description="Helical" evidence="7">
    <location>
        <begin position="257"/>
        <end position="281"/>
    </location>
</feature>
<dbReference type="EMBL" id="MLAK01000666">
    <property type="protein sequence ID" value="OHT08474.1"/>
    <property type="molecule type" value="Genomic_DNA"/>
</dbReference>
<feature type="transmembrane region" description="Helical" evidence="7">
    <location>
        <begin position="173"/>
        <end position="193"/>
    </location>
</feature>
<comment type="similarity">
    <text evidence="7">Belongs to the DHHC palmitoyltransferase family.</text>
</comment>
<evidence type="ECO:0000256" key="7">
    <source>
        <dbReference type="RuleBase" id="RU079119"/>
    </source>
</evidence>
<evidence type="ECO:0000256" key="3">
    <source>
        <dbReference type="ARBA" id="ARBA00022692"/>
    </source>
</evidence>
<dbReference type="InterPro" id="IPR001594">
    <property type="entry name" value="Palmitoyltrfase_DHHC"/>
</dbReference>
<proteinExistence type="inferred from homology"/>
<dbReference type="GO" id="GO:0016020">
    <property type="term" value="C:membrane"/>
    <property type="evidence" value="ECO:0007669"/>
    <property type="project" value="UniProtKB-SubCell"/>
</dbReference>
<protein>
    <recommendedName>
        <fullName evidence="7">Palmitoyltransferase</fullName>
        <ecNumber evidence="7">2.3.1.225</ecNumber>
    </recommendedName>
</protein>
<dbReference type="EC" id="2.3.1.225" evidence="7"/>
<dbReference type="VEuPathDB" id="TrichDB:TRFO_22983"/>
<keyword evidence="2 7" id="KW-0808">Transferase</keyword>
<feature type="transmembrane region" description="Helical" evidence="7">
    <location>
        <begin position="41"/>
        <end position="59"/>
    </location>
</feature>
<dbReference type="PROSITE" id="PS50216">
    <property type="entry name" value="DHHC"/>
    <property type="match status" value="1"/>
</dbReference>
<comment type="catalytic activity">
    <reaction evidence="7">
        <text>L-cysteinyl-[protein] + hexadecanoyl-CoA = S-hexadecanoyl-L-cysteinyl-[protein] + CoA</text>
        <dbReference type="Rhea" id="RHEA:36683"/>
        <dbReference type="Rhea" id="RHEA-COMP:10131"/>
        <dbReference type="Rhea" id="RHEA-COMP:11032"/>
        <dbReference type="ChEBI" id="CHEBI:29950"/>
        <dbReference type="ChEBI" id="CHEBI:57287"/>
        <dbReference type="ChEBI" id="CHEBI:57379"/>
        <dbReference type="ChEBI" id="CHEBI:74151"/>
        <dbReference type="EC" id="2.3.1.225"/>
    </reaction>
</comment>
<dbReference type="Proteomes" id="UP000179807">
    <property type="component" value="Unassembled WGS sequence"/>
</dbReference>
<feature type="domain" description="Palmitoyltransferase DHHC" evidence="8">
    <location>
        <begin position="133"/>
        <end position="299"/>
    </location>
</feature>
<evidence type="ECO:0000256" key="6">
    <source>
        <dbReference type="ARBA" id="ARBA00023315"/>
    </source>
</evidence>
<accession>A0A1J4KBY5</accession>
<dbReference type="AlphaFoldDB" id="A0A1J4KBY5"/>
<feature type="transmembrane region" description="Helical" evidence="7">
    <location>
        <begin position="71"/>
        <end position="91"/>
    </location>
</feature>
<sequence>MIDEIPPHNIIVKKFPQTKIPIVYISGYPKRLFFKHWEIKLAFPFLVIFLVGLALMIYSSMTIPYVKSQSLRNFCIVELFITLIFFFWSYFSSVLMDPGFLPYDWSSTRRTKYSWIEQLEGLAINSQQIEYVETHPRPVNSCFSHSSGRLVLRPDHICGWIANWVGKRNHKNFILMMFWGSLFTLSLFWPRFLPSTTENTNYRNMNQLNSHFINNEKTNHMINNSNFSFINNNTNQDEKNINLIMNRANNKKKRDDFFAFVEDIAFIIEFFVSIGLFSGFFSQMIHLGYNQTNLQIMKNEQQIKKRIGMKESFQEVFGTGSKLLWFIPLPAFGDVIPFEIESPLDRKNCRNVTQPFIIKTFPIIDESDEL</sequence>